<proteinExistence type="predicted"/>
<organism evidence="2 3">
    <name type="scientific">Lepidopterella palustris CBS 459.81</name>
    <dbReference type="NCBI Taxonomy" id="1314670"/>
    <lineage>
        <taxon>Eukaryota</taxon>
        <taxon>Fungi</taxon>
        <taxon>Dikarya</taxon>
        <taxon>Ascomycota</taxon>
        <taxon>Pezizomycotina</taxon>
        <taxon>Dothideomycetes</taxon>
        <taxon>Pleosporomycetidae</taxon>
        <taxon>Mytilinidiales</taxon>
        <taxon>Argynnaceae</taxon>
        <taxon>Lepidopterella</taxon>
    </lineage>
</organism>
<evidence type="ECO:0000313" key="2">
    <source>
        <dbReference type="EMBL" id="OCK80321.1"/>
    </source>
</evidence>
<reference evidence="2 3" key="1">
    <citation type="journal article" date="2016" name="Nat. Commun.">
        <title>Ectomycorrhizal ecology is imprinted in the genome of the dominant symbiotic fungus Cenococcum geophilum.</title>
        <authorList>
            <consortium name="DOE Joint Genome Institute"/>
            <person name="Peter M."/>
            <person name="Kohler A."/>
            <person name="Ohm R.A."/>
            <person name="Kuo A."/>
            <person name="Krutzmann J."/>
            <person name="Morin E."/>
            <person name="Arend M."/>
            <person name="Barry K.W."/>
            <person name="Binder M."/>
            <person name="Choi C."/>
            <person name="Clum A."/>
            <person name="Copeland A."/>
            <person name="Grisel N."/>
            <person name="Haridas S."/>
            <person name="Kipfer T."/>
            <person name="LaButti K."/>
            <person name="Lindquist E."/>
            <person name="Lipzen A."/>
            <person name="Maire R."/>
            <person name="Meier B."/>
            <person name="Mihaltcheva S."/>
            <person name="Molinier V."/>
            <person name="Murat C."/>
            <person name="Poggeler S."/>
            <person name="Quandt C.A."/>
            <person name="Sperisen C."/>
            <person name="Tritt A."/>
            <person name="Tisserant E."/>
            <person name="Crous P.W."/>
            <person name="Henrissat B."/>
            <person name="Nehls U."/>
            <person name="Egli S."/>
            <person name="Spatafora J.W."/>
            <person name="Grigoriev I.V."/>
            <person name="Martin F.M."/>
        </authorList>
    </citation>
    <scope>NUCLEOTIDE SEQUENCE [LARGE SCALE GENOMIC DNA]</scope>
    <source>
        <strain evidence="2 3">CBS 459.81</strain>
    </source>
</reference>
<evidence type="ECO:0000256" key="1">
    <source>
        <dbReference type="SAM" id="MobiDB-lite"/>
    </source>
</evidence>
<keyword evidence="3" id="KW-1185">Reference proteome</keyword>
<name>A0A8E2EAR0_9PEZI</name>
<feature type="compositionally biased region" description="Basic and acidic residues" evidence="1">
    <location>
        <begin position="441"/>
        <end position="454"/>
    </location>
</feature>
<feature type="region of interest" description="Disordered" evidence="1">
    <location>
        <begin position="410"/>
        <end position="454"/>
    </location>
</feature>
<protein>
    <submittedName>
        <fullName evidence="2">Uncharacterized protein</fullName>
    </submittedName>
</protein>
<dbReference type="AlphaFoldDB" id="A0A8E2EAR0"/>
<dbReference type="Proteomes" id="UP000250266">
    <property type="component" value="Unassembled WGS sequence"/>
</dbReference>
<accession>A0A8E2EAR0</accession>
<feature type="compositionally biased region" description="Basic and acidic residues" evidence="1">
    <location>
        <begin position="417"/>
        <end position="427"/>
    </location>
</feature>
<dbReference type="EMBL" id="KV744965">
    <property type="protein sequence ID" value="OCK80321.1"/>
    <property type="molecule type" value="Genomic_DNA"/>
</dbReference>
<sequence length="454" mass="49920">MEGNPRNGPNTQAHGDAHRRENFETTSSYAESDGGMYGGTARSDGQGWDQPSYQPLQDSTGMVWSGHFLSLDNVESPPIIQSHENLLDNLRLVPGDSVNFASGLHPSLPSARRDQRSNARPHLAPLGMSVSPFGLQMHDPSGSAYETPQSAHVGDPFPVHALFPPLDLAEPLCRSDTLLNLLKNEVSTLIAETQIARSTVPGYLTSDTSEELLVVGLETIRRWHDIQASFQPPPSPYAAFAILLVANCVLRACSHGTISVANQESFYRDARQLIAKFSWTTEVQSTIKEVDMLWCPGSMDPLERGATIELGFSDPFQGFTGGIYQYLFQVVRQIPRNHHGCCCSAHADIADTILPVDSWNSYKRWIKTIVSIMRWVEDPVNLSGGSVGHDASSTGPMLIVDEFREQVRQASSLESSRNTDSDIHEFDVDGYDPTLSNGDGDYGRREHLELGSPQ</sequence>
<evidence type="ECO:0000313" key="3">
    <source>
        <dbReference type="Proteomes" id="UP000250266"/>
    </source>
</evidence>
<gene>
    <name evidence="2" type="ORF">K432DRAFT_393153</name>
</gene>
<feature type="region of interest" description="Disordered" evidence="1">
    <location>
        <begin position="1"/>
        <end position="57"/>
    </location>
</feature>